<feature type="non-terminal residue" evidence="2">
    <location>
        <position position="87"/>
    </location>
</feature>
<organism evidence="2 3">
    <name type="scientific">Laccaria amethystina LaAM-08-1</name>
    <dbReference type="NCBI Taxonomy" id="1095629"/>
    <lineage>
        <taxon>Eukaryota</taxon>
        <taxon>Fungi</taxon>
        <taxon>Dikarya</taxon>
        <taxon>Basidiomycota</taxon>
        <taxon>Agaricomycotina</taxon>
        <taxon>Agaricomycetes</taxon>
        <taxon>Agaricomycetidae</taxon>
        <taxon>Agaricales</taxon>
        <taxon>Agaricineae</taxon>
        <taxon>Hydnangiaceae</taxon>
        <taxon>Laccaria</taxon>
    </lineage>
</organism>
<feature type="region of interest" description="Disordered" evidence="1">
    <location>
        <begin position="1"/>
        <end position="87"/>
    </location>
</feature>
<reference evidence="2 3" key="1">
    <citation type="submission" date="2014-04" db="EMBL/GenBank/DDBJ databases">
        <authorList>
            <consortium name="DOE Joint Genome Institute"/>
            <person name="Kuo A."/>
            <person name="Kohler A."/>
            <person name="Nagy L.G."/>
            <person name="Floudas D."/>
            <person name="Copeland A."/>
            <person name="Barry K.W."/>
            <person name="Cichocki N."/>
            <person name="Veneault-Fourrey C."/>
            <person name="LaButti K."/>
            <person name="Lindquist E.A."/>
            <person name="Lipzen A."/>
            <person name="Lundell T."/>
            <person name="Morin E."/>
            <person name="Murat C."/>
            <person name="Sun H."/>
            <person name="Tunlid A."/>
            <person name="Henrissat B."/>
            <person name="Grigoriev I.V."/>
            <person name="Hibbett D.S."/>
            <person name="Martin F."/>
            <person name="Nordberg H.P."/>
            <person name="Cantor M.N."/>
            <person name="Hua S.X."/>
        </authorList>
    </citation>
    <scope>NUCLEOTIDE SEQUENCE [LARGE SCALE GENOMIC DNA]</scope>
    <source>
        <strain evidence="2 3">LaAM-08-1</strain>
    </source>
</reference>
<dbReference type="EMBL" id="KN838709">
    <property type="protein sequence ID" value="KIJ96846.1"/>
    <property type="molecule type" value="Genomic_DNA"/>
</dbReference>
<reference evidence="3" key="2">
    <citation type="submission" date="2015-01" db="EMBL/GenBank/DDBJ databases">
        <title>Evolutionary Origins and Diversification of the Mycorrhizal Mutualists.</title>
        <authorList>
            <consortium name="DOE Joint Genome Institute"/>
            <consortium name="Mycorrhizal Genomics Consortium"/>
            <person name="Kohler A."/>
            <person name="Kuo A."/>
            <person name="Nagy L.G."/>
            <person name="Floudas D."/>
            <person name="Copeland A."/>
            <person name="Barry K.W."/>
            <person name="Cichocki N."/>
            <person name="Veneault-Fourrey C."/>
            <person name="LaButti K."/>
            <person name="Lindquist E.A."/>
            <person name="Lipzen A."/>
            <person name="Lundell T."/>
            <person name="Morin E."/>
            <person name="Murat C."/>
            <person name="Riley R."/>
            <person name="Ohm R."/>
            <person name="Sun H."/>
            <person name="Tunlid A."/>
            <person name="Henrissat B."/>
            <person name="Grigoriev I.V."/>
            <person name="Hibbett D.S."/>
            <person name="Martin F."/>
        </authorList>
    </citation>
    <scope>NUCLEOTIDE SEQUENCE [LARGE SCALE GENOMIC DNA]</scope>
    <source>
        <strain evidence="3">LaAM-08-1</strain>
    </source>
</reference>
<evidence type="ECO:0000256" key="1">
    <source>
        <dbReference type="SAM" id="MobiDB-lite"/>
    </source>
</evidence>
<keyword evidence="3" id="KW-1185">Reference proteome</keyword>
<dbReference type="AlphaFoldDB" id="A0A0C9XGN9"/>
<proteinExistence type="predicted"/>
<dbReference type="HOGENOM" id="CLU_2489376_0_0_1"/>
<feature type="compositionally biased region" description="Polar residues" evidence="1">
    <location>
        <begin position="10"/>
        <end position="37"/>
    </location>
</feature>
<accession>A0A0C9XGN9</accession>
<name>A0A0C9XGN9_9AGAR</name>
<dbReference type="Proteomes" id="UP000054477">
    <property type="component" value="Unassembled WGS sequence"/>
</dbReference>
<evidence type="ECO:0000313" key="2">
    <source>
        <dbReference type="EMBL" id="KIJ96846.1"/>
    </source>
</evidence>
<sequence length="87" mass="9612">MSYGKDTSRTGEYNPSQRGPQLQETQGQWDQPSTTGGYQDPSDTRDTRYGLGAETTQGRSTGGEEPGYGDKTTAQQHHLSRSEEPMR</sequence>
<evidence type="ECO:0000313" key="3">
    <source>
        <dbReference type="Proteomes" id="UP000054477"/>
    </source>
</evidence>
<protein>
    <submittedName>
        <fullName evidence="2">Uncharacterized protein</fullName>
    </submittedName>
</protein>
<gene>
    <name evidence="2" type="ORF">K443DRAFT_65975</name>
</gene>